<dbReference type="GO" id="GO:0003746">
    <property type="term" value="F:translation elongation factor activity"/>
    <property type="evidence" value="ECO:0007669"/>
    <property type="project" value="UniProtKB-KW"/>
</dbReference>
<keyword evidence="3" id="KW-1185">Reference proteome</keyword>
<dbReference type="GO" id="GO:0032784">
    <property type="term" value="P:regulation of DNA-templated transcription elongation"/>
    <property type="evidence" value="ECO:0007669"/>
    <property type="project" value="InterPro"/>
</dbReference>
<evidence type="ECO:0000313" key="3">
    <source>
        <dbReference type="Proteomes" id="UP000576969"/>
    </source>
</evidence>
<reference evidence="2 3" key="1">
    <citation type="submission" date="2020-07" db="EMBL/GenBank/DDBJ databases">
        <title>Sequencing the genomes of 1000 actinobacteria strains.</title>
        <authorList>
            <person name="Klenk H.-P."/>
        </authorList>
    </citation>
    <scope>NUCLEOTIDE SEQUENCE [LARGE SCALE GENOMIC DNA]</scope>
    <source>
        <strain evidence="2 3">DSM 24662</strain>
    </source>
</reference>
<dbReference type="Proteomes" id="UP000576969">
    <property type="component" value="Unassembled WGS sequence"/>
</dbReference>
<comment type="caution">
    <text evidence="2">The sequence shown here is derived from an EMBL/GenBank/DDBJ whole genome shotgun (WGS) entry which is preliminary data.</text>
</comment>
<dbReference type="InterPro" id="IPR036953">
    <property type="entry name" value="GreA/GreB_C_sf"/>
</dbReference>
<dbReference type="InterPro" id="IPR001437">
    <property type="entry name" value="Tscrpt_elong_fac_GreA/B_C"/>
</dbReference>
<evidence type="ECO:0000259" key="1">
    <source>
        <dbReference type="Pfam" id="PF01272"/>
    </source>
</evidence>
<protein>
    <submittedName>
        <fullName evidence="2">Transcription elongation factor GreA</fullName>
    </submittedName>
</protein>
<organism evidence="2 3">
    <name type="scientific">Microbacterium immunditiarum</name>
    <dbReference type="NCBI Taxonomy" id="337480"/>
    <lineage>
        <taxon>Bacteria</taxon>
        <taxon>Bacillati</taxon>
        <taxon>Actinomycetota</taxon>
        <taxon>Actinomycetes</taxon>
        <taxon>Micrococcales</taxon>
        <taxon>Microbacteriaceae</taxon>
        <taxon>Microbacterium</taxon>
    </lineage>
</organism>
<dbReference type="GO" id="GO:0003677">
    <property type="term" value="F:DNA binding"/>
    <property type="evidence" value="ECO:0007669"/>
    <property type="project" value="InterPro"/>
</dbReference>
<dbReference type="SUPFAM" id="SSF54534">
    <property type="entry name" value="FKBP-like"/>
    <property type="match status" value="1"/>
</dbReference>
<sequence length="135" mass="14468">MSNVTDPVWMTPATLASLEEELAELVSQPDADQARVIELRELIRRAEVGPKPDDGLVEPGMIVSVRFEADGSVEKFLLGSRDVVRNDAAVDLDVYSPTSPLGAAISGRYVGDAVTYATPSGTKLQVMILEAHPFG</sequence>
<evidence type="ECO:0000313" key="2">
    <source>
        <dbReference type="EMBL" id="NYE21402.1"/>
    </source>
</evidence>
<keyword evidence="2" id="KW-0648">Protein biosynthesis</keyword>
<dbReference type="GO" id="GO:0070063">
    <property type="term" value="F:RNA polymerase binding"/>
    <property type="evidence" value="ECO:0007669"/>
    <property type="project" value="InterPro"/>
</dbReference>
<name>A0A7Y9GRY0_9MICO</name>
<feature type="domain" description="Transcription elongation factor GreA/GreB C-terminal" evidence="1">
    <location>
        <begin position="55"/>
        <end position="131"/>
    </location>
</feature>
<proteinExistence type="predicted"/>
<dbReference type="Pfam" id="PF01272">
    <property type="entry name" value="GreA_GreB"/>
    <property type="match status" value="1"/>
</dbReference>
<accession>A0A7Y9GRY0</accession>
<dbReference type="EMBL" id="JACCBV010000001">
    <property type="protein sequence ID" value="NYE21402.1"/>
    <property type="molecule type" value="Genomic_DNA"/>
</dbReference>
<dbReference type="Gene3D" id="3.10.50.30">
    <property type="entry name" value="Transcription elongation factor, GreA/GreB, C-terminal domain"/>
    <property type="match status" value="1"/>
</dbReference>
<gene>
    <name evidence="2" type="ORF">BJ991_003430</name>
</gene>
<dbReference type="AlphaFoldDB" id="A0A7Y9GRY0"/>
<dbReference type="RefSeq" id="WP_179491980.1">
    <property type="nucleotide sequence ID" value="NZ_JACCBV010000001.1"/>
</dbReference>
<keyword evidence="2" id="KW-0251">Elongation factor</keyword>